<evidence type="ECO:0000313" key="3">
    <source>
        <dbReference type="Proteomes" id="UP000198928"/>
    </source>
</evidence>
<feature type="region of interest" description="Disordered" evidence="1">
    <location>
        <begin position="1"/>
        <end position="51"/>
    </location>
</feature>
<feature type="compositionally biased region" description="Low complexity" evidence="1">
    <location>
        <begin position="27"/>
        <end position="43"/>
    </location>
</feature>
<dbReference type="RefSeq" id="WP_175540839.1">
    <property type="nucleotide sequence ID" value="NZ_FOSG01000001.1"/>
</dbReference>
<reference evidence="3" key="1">
    <citation type="submission" date="2016-10" db="EMBL/GenBank/DDBJ databases">
        <authorList>
            <person name="Varghese N."/>
            <person name="Submissions S."/>
        </authorList>
    </citation>
    <scope>NUCLEOTIDE SEQUENCE [LARGE SCALE GENOMIC DNA]</scope>
    <source>
        <strain evidence="3">PL19</strain>
    </source>
</reference>
<proteinExistence type="predicted"/>
<keyword evidence="3" id="KW-1185">Reference proteome</keyword>
<sequence>MSETTKKIVTGGPQRDNHMPSPGEGGSTPQEPTTTETAPSSETQVTEENSQ</sequence>
<gene>
    <name evidence="2" type="ORF">SAMN05192584_101249</name>
</gene>
<name>A0A1I3U390_9ACTN</name>
<dbReference type="Proteomes" id="UP000198928">
    <property type="component" value="Unassembled WGS sequence"/>
</dbReference>
<organism evidence="2 3">
    <name type="scientific">Streptomyces pini</name>
    <dbReference type="NCBI Taxonomy" id="1520580"/>
    <lineage>
        <taxon>Bacteria</taxon>
        <taxon>Bacillati</taxon>
        <taxon>Actinomycetota</taxon>
        <taxon>Actinomycetes</taxon>
        <taxon>Kitasatosporales</taxon>
        <taxon>Streptomycetaceae</taxon>
        <taxon>Streptomyces</taxon>
    </lineage>
</organism>
<dbReference type="EMBL" id="FOSG01000001">
    <property type="protein sequence ID" value="SFJ77193.1"/>
    <property type="molecule type" value="Genomic_DNA"/>
</dbReference>
<protein>
    <submittedName>
        <fullName evidence="2">Uncharacterized protein</fullName>
    </submittedName>
</protein>
<dbReference type="AlphaFoldDB" id="A0A1I3U390"/>
<accession>A0A1I3U390</accession>
<evidence type="ECO:0000313" key="2">
    <source>
        <dbReference type="EMBL" id="SFJ77193.1"/>
    </source>
</evidence>
<evidence type="ECO:0000256" key="1">
    <source>
        <dbReference type="SAM" id="MobiDB-lite"/>
    </source>
</evidence>